<feature type="chain" id="PRO_5046429050" evidence="1">
    <location>
        <begin position="29"/>
        <end position="131"/>
    </location>
</feature>
<proteinExistence type="predicted"/>
<reference evidence="2 3" key="1">
    <citation type="submission" date="2022-10" db="EMBL/GenBank/DDBJ databases">
        <title>Sphingomonas sp.</title>
        <authorList>
            <person name="Jin C."/>
        </authorList>
    </citation>
    <scope>NUCLEOTIDE SEQUENCE [LARGE SCALE GENOMIC DNA]</scope>
    <source>
        <strain evidence="2 3">BN140010</strain>
    </source>
</reference>
<accession>A0ABT3JDX5</accession>
<keyword evidence="3" id="KW-1185">Reference proteome</keyword>
<dbReference type="RefSeq" id="WP_264881442.1">
    <property type="nucleotide sequence ID" value="NZ_JAPDOB010000001.1"/>
</dbReference>
<protein>
    <submittedName>
        <fullName evidence="2">UrcA family protein</fullName>
    </submittedName>
</protein>
<dbReference type="NCBIfam" id="TIGR04433">
    <property type="entry name" value="UrcA_uranyl"/>
    <property type="match status" value="1"/>
</dbReference>
<keyword evidence="1" id="KW-0732">Signal</keyword>
<name>A0ABT3JDX5_9SPHN</name>
<dbReference type="Proteomes" id="UP001526246">
    <property type="component" value="Unassembled WGS sequence"/>
</dbReference>
<gene>
    <name evidence="2" type="ORF">OMW55_05545</name>
</gene>
<evidence type="ECO:0000313" key="3">
    <source>
        <dbReference type="Proteomes" id="UP001526246"/>
    </source>
</evidence>
<feature type="signal peptide" evidence="1">
    <location>
        <begin position="1"/>
        <end position="28"/>
    </location>
</feature>
<dbReference type="InterPro" id="IPR030972">
    <property type="entry name" value="UrcA_uranyl"/>
</dbReference>
<evidence type="ECO:0000313" key="2">
    <source>
        <dbReference type="EMBL" id="MCW3797271.1"/>
    </source>
</evidence>
<dbReference type="EMBL" id="JAPDOB010000001">
    <property type="protein sequence ID" value="MCW3797271.1"/>
    <property type="molecule type" value="Genomic_DNA"/>
</dbReference>
<sequence>MESRKIACILAAGFIGLGLTASATGAFAKSPKGDVVVEARRIDPETQRVVRYDDLNLAFRSDQKKLNGRIWHTASRLCYALNGDLNHMGCTGDAINSTDEQVAAAIQRAKLRMAGLPVGPAVAISMVIGAR</sequence>
<comment type="caution">
    <text evidence="2">The sequence shown here is derived from an EMBL/GenBank/DDBJ whole genome shotgun (WGS) entry which is preliminary data.</text>
</comment>
<evidence type="ECO:0000256" key="1">
    <source>
        <dbReference type="SAM" id="SignalP"/>
    </source>
</evidence>
<organism evidence="2 3">
    <name type="scientific">Sphingomonas arvum</name>
    <dbReference type="NCBI Taxonomy" id="2992113"/>
    <lineage>
        <taxon>Bacteria</taxon>
        <taxon>Pseudomonadati</taxon>
        <taxon>Pseudomonadota</taxon>
        <taxon>Alphaproteobacteria</taxon>
        <taxon>Sphingomonadales</taxon>
        <taxon>Sphingomonadaceae</taxon>
        <taxon>Sphingomonas</taxon>
    </lineage>
</organism>